<dbReference type="SMART" id="SM00631">
    <property type="entry name" value="Zn_pept"/>
    <property type="match status" value="1"/>
</dbReference>
<organism evidence="13 14">
    <name type="scientific">Photinus pyralis</name>
    <name type="common">Common eastern firefly</name>
    <name type="synonym">Lampyris pyralis</name>
    <dbReference type="NCBI Taxonomy" id="7054"/>
    <lineage>
        <taxon>Eukaryota</taxon>
        <taxon>Metazoa</taxon>
        <taxon>Ecdysozoa</taxon>
        <taxon>Arthropoda</taxon>
        <taxon>Hexapoda</taxon>
        <taxon>Insecta</taxon>
        <taxon>Pterygota</taxon>
        <taxon>Neoptera</taxon>
        <taxon>Endopterygota</taxon>
        <taxon>Coleoptera</taxon>
        <taxon>Polyphaga</taxon>
        <taxon>Elateriformia</taxon>
        <taxon>Elateroidea</taxon>
        <taxon>Lampyridae</taxon>
        <taxon>Lampyrinae</taxon>
        <taxon>Photinus</taxon>
    </lineage>
</organism>
<feature type="signal peptide" evidence="11">
    <location>
        <begin position="1"/>
        <end position="21"/>
    </location>
</feature>
<comment type="cofactor">
    <cofactor evidence="1">
        <name>Zn(2+)</name>
        <dbReference type="ChEBI" id="CHEBI:29105"/>
    </cofactor>
</comment>
<evidence type="ECO:0000256" key="7">
    <source>
        <dbReference type="ARBA" id="ARBA00022801"/>
    </source>
</evidence>
<dbReference type="Gene3D" id="3.40.630.10">
    <property type="entry name" value="Zn peptidases"/>
    <property type="match status" value="1"/>
</dbReference>
<evidence type="ECO:0000256" key="8">
    <source>
        <dbReference type="ARBA" id="ARBA00022833"/>
    </source>
</evidence>
<evidence type="ECO:0000256" key="4">
    <source>
        <dbReference type="ARBA" id="ARBA00022670"/>
    </source>
</evidence>
<dbReference type="GO" id="GO:0005615">
    <property type="term" value="C:extracellular space"/>
    <property type="evidence" value="ECO:0007669"/>
    <property type="project" value="TreeGrafter"/>
</dbReference>
<evidence type="ECO:0000256" key="2">
    <source>
        <dbReference type="ARBA" id="ARBA00005988"/>
    </source>
</evidence>
<dbReference type="PROSITE" id="PS00132">
    <property type="entry name" value="CARBOXYPEPT_ZN_1"/>
    <property type="match status" value="1"/>
</dbReference>
<proteinExistence type="inferred from homology"/>
<comment type="similarity">
    <text evidence="2 10">Belongs to the peptidase M14 family.</text>
</comment>
<reference evidence="13 14" key="1">
    <citation type="journal article" date="2018" name="Elife">
        <title>Firefly genomes illuminate parallel origins of bioluminescence in beetles.</title>
        <authorList>
            <person name="Fallon T.R."/>
            <person name="Lower S.E."/>
            <person name="Chang C.H."/>
            <person name="Bessho-Uehara M."/>
            <person name="Martin G.J."/>
            <person name="Bewick A.J."/>
            <person name="Behringer M."/>
            <person name="Debat H.J."/>
            <person name="Wong I."/>
            <person name="Day J.C."/>
            <person name="Suvorov A."/>
            <person name="Silva C.J."/>
            <person name="Stanger-Hall K.F."/>
            <person name="Hall D.W."/>
            <person name="Schmitz R.J."/>
            <person name="Nelson D.R."/>
            <person name="Lewis S.M."/>
            <person name="Shigenobu S."/>
            <person name="Bybee S.M."/>
            <person name="Larracuente A.M."/>
            <person name="Oba Y."/>
            <person name="Weng J.K."/>
        </authorList>
    </citation>
    <scope>NUCLEOTIDE SEQUENCE [LARGE SCALE GENOMIC DNA]</scope>
    <source>
        <strain evidence="13">1611_PpyrPB1</strain>
        <tissue evidence="13">Whole body</tissue>
    </source>
</reference>
<dbReference type="OrthoDB" id="3626597at2759"/>
<dbReference type="InterPro" id="IPR000834">
    <property type="entry name" value="Peptidase_M14"/>
</dbReference>
<evidence type="ECO:0000256" key="10">
    <source>
        <dbReference type="PROSITE-ProRule" id="PRU01379"/>
    </source>
</evidence>
<feature type="active site" description="Proton donor/acceptor" evidence="10">
    <location>
        <position position="291"/>
    </location>
</feature>
<dbReference type="PROSITE" id="PS52035">
    <property type="entry name" value="PEPTIDASE_M14"/>
    <property type="match status" value="1"/>
</dbReference>
<keyword evidence="3" id="KW-0121">Carboxypeptidase</keyword>
<evidence type="ECO:0000256" key="11">
    <source>
        <dbReference type="SAM" id="SignalP"/>
    </source>
</evidence>
<keyword evidence="9" id="KW-0482">Metalloprotease</keyword>
<dbReference type="PANTHER" id="PTHR11705">
    <property type="entry name" value="PROTEASE FAMILY M14 CARBOXYPEPTIDASE A,B"/>
    <property type="match status" value="1"/>
</dbReference>
<dbReference type="InParanoid" id="A0A5N4AGK1"/>
<dbReference type="Proteomes" id="UP000327044">
    <property type="component" value="Unassembled WGS sequence"/>
</dbReference>
<accession>A0A5N4AGK1</accession>
<dbReference type="SUPFAM" id="SSF53187">
    <property type="entry name" value="Zn-dependent exopeptidases"/>
    <property type="match status" value="1"/>
</dbReference>
<gene>
    <name evidence="13" type="ORF">PPYR_10543</name>
</gene>
<evidence type="ECO:0000256" key="3">
    <source>
        <dbReference type="ARBA" id="ARBA00022645"/>
    </source>
</evidence>
<evidence type="ECO:0000313" key="14">
    <source>
        <dbReference type="Proteomes" id="UP000327044"/>
    </source>
</evidence>
<keyword evidence="4" id="KW-0645">Protease</keyword>
<dbReference type="InterPro" id="IPR057246">
    <property type="entry name" value="CARBOXYPEPT_ZN_1"/>
</dbReference>
<dbReference type="PRINTS" id="PR00765">
    <property type="entry name" value="CRBOXYPTASEA"/>
</dbReference>
<dbReference type="FunFam" id="3.40.630.10:FF:000084">
    <property type="entry name" value="Carboxypeptidase B2"/>
    <property type="match status" value="1"/>
</dbReference>
<dbReference type="EMBL" id="VVIM01000007">
    <property type="protein sequence ID" value="KAB0796482.1"/>
    <property type="molecule type" value="Genomic_DNA"/>
</dbReference>
<dbReference type="GO" id="GO:0006508">
    <property type="term" value="P:proteolysis"/>
    <property type="evidence" value="ECO:0007669"/>
    <property type="project" value="UniProtKB-KW"/>
</dbReference>
<evidence type="ECO:0000256" key="6">
    <source>
        <dbReference type="ARBA" id="ARBA00022729"/>
    </source>
</evidence>
<keyword evidence="14" id="KW-1185">Reference proteome</keyword>
<dbReference type="AlphaFoldDB" id="A0A5N4AGK1"/>
<dbReference type="Pfam" id="PF00246">
    <property type="entry name" value="Peptidase_M14"/>
    <property type="match status" value="1"/>
</dbReference>
<dbReference type="CDD" id="cd03860">
    <property type="entry name" value="M14_CP_A-B_like"/>
    <property type="match status" value="1"/>
</dbReference>
<evidence type="ECO:0000259" key="12">
    <source>
        <dbReference type="PROSITE" id="PS52035"/>
    </source>
</evidence>
<evidence type="ECO:0000256" key="5">
    <source>
        <dbReference type="ARBA" id="ARBA00022723"/>
    </source>
</evidence>
<feature type="domain" description="Peptidase M14" evidence="12">
    <location>
        <begin position="35"/>
        <end position="329"/>
    </location>
</feature>
<comment type="caution">
    <text evidence="13">The sequence shown here is derived from an EMBL/GenBank/DDBJ whole genome shotgun (WGS) entry which is preliminary data.</text>
</comment>
<evidence type="ECO:0000256" key="9">
    <source>
        <dbReference type="ARBA" id="ARBA00023049"/>
    </source>
</evidence>
<protein>
    <recommendedName>
        <fullName evidence="12">Peptidase M14 domain-containing protein</fullName>
    </recommendedName>
</protein>
<dbReference type="PANTHER" id="PTHR11705:SF140">
    <property type="entry name" value="FI02848P-RELATED"/>
    <property type="match status" value="1"/>
</dbReference>
<keyword evidence="6 11" id="KW-0732">Signal</keyword>
<evidence type="ECO:0000256" key="1">
    <source>
        <dbReference type="ARBA" id="ARBA00001947"/>
    </source>
</evidence>
<keyword evidence="8" id="KW-0862">Zinc</keyword>
<name>A0A5N4AGK1_PHOPY</name>
<evidence type="ECO:0000313" key="13">
    <source>
        <dbReference type="EMBL" id="KAB0796482.1"/>
    </source>
</evidence>
<dbReference type="GO" id="GO:0004181">
    <property type="term" value="F:metallocarboxypeptidase activity"/>
    <property type="evidence" value="ECO:0007669"/>
    <property type="project" value="InterPro"/>
</dbReference>
<dbReference type="GO" id="GO:0008270">
    <property type="term" value="F:zinc ion binding"/>
    <property type="evidence" value="ECO:0007669"/>
    <property type="project" value="InterPro"/>
</dbReference>
<keyword evidence="7" id="KW-0378">Hydrolase</keyword>
<keyword evidence="5" id="KW-0479">Metal-binding</keyword>
<sequence length="335" mass="38341">MNQMIVPVIVIVMVANSRVLCQNAERNKGDINFDGYLRYHEMQDYLRKLNRTYPKIVCVKNFGLSVENRNLTSIKIQTIGNYKKPLIFMDAGMHAREWLGPAQALYIINQLVEDPKNSKLIKKVDWLIVPLVNPDGYEYSHTVDRLWRKNRAKGRICDGVDLNRNFNYQWSQPGASSSECSNYFAGVRPFSEPESLALSKLITENANRIKMYISLHAAAKSILYPWGYTTDLPTNGKELHKLAERFSEAVFRVNSTQYKVGSAANVLYIGSGTSRDWVYGYGNVSLSYTIELKGFDGLTLESRFQIPKENISNALTETFEGLKTLHVYVERRYSF</sequence>
<feature type="chain" id="PRO_5024442271" description="Peptidase M14 domain-containing protein" evidence="11">
    <location>
        <begin position="22"/>
        <end position="335"/>
    </location>
</feature>